<organism evidence="1">
    <name type="scientific">uncultured Sulfurovum sp</name>
    <dbReference type="NCBI Taxonomy" id="269237"/>
    <lineage>
        <taxon>Bacteria</taxon>
        <taxon>Pseudomonadati</taxon>
        <taxon>Campylobacterota</taxon>
        <taxon>Epsilonproteobacteria</taxon>
        <taxon>Campylobacterales</taxon>
        <taxon>Sulfurovaceae</taxon>
        <taxon>Sulfurovum</taxon>
        <taxon>environmental samples</taxon>
    </lineage>
</organism>
<name>A0A6S6T259_9BACT</name>
<gene>
    <name evidence="1" type="ORF">HELGO_WM5602</name>
</gene>
<reference evidence="1" key="1">
    <citation type="submission" date="2020-01" db="EMBL/GenBank/DDBJ databases">
        <authorList>
            <person name="Meier V. D."/>
            <person name="Meier V D."/>
        </authorList>
    </citation>
    <scope>NUCLEOTIDE SEQUENCE</scope>
    <source>
        <strain evidence="1">HLG_WM_MAG_06</strain>
    </source>
</reference>
<sequence>MKNNGFKNEKSIITALNQKYFHQLNKNLKNFITQSFKEYEGLIHCTLLAGSNKSDIQVKIANETHTYSVKMGKGNSVHQEPLDNFLEYLENQHALDKQIKEYLQHFIWADGTIDGTGEIKERISARKFKKRNPKEIEAIQRYFNKVKAPLIKRFLIEGVNSNSSAEFIYYGTVKKGLVCKSEDVLSWVSRHDAKGVLHIGKLTFQAWNRNLKGKKKSEKKRGVIQLKWGGLKKDIKKIAKINLGELQEIDFVKTLNKKEDLNHWQTLGLKPINHYAIRVKYQKYGTVNQRKVWAKADAFIAQGNIPENYLKLNGYFLNEDDVKTFKLLPIKETGISIKQESSTQYQIIKMAPSSFKKLFSSNILATGASMYYKKKKSLALNKNILKAWGISEEDFFTYYSKALNLPINSVSHSNCQKCLKKIKRYANKEIAKRIKKEPALSDFIFLGIGNFKEPFTAPWLFEHGAFKKNYQIPFSVSTGSGRSKGKCTIVIKPK</sequence>
<accession>A0A6S6T259</accession>
<proteinExistence type="predicted"/>
<dbReference type="AlphaFoldDB" id="A0A6S6T259"/>
<evidence type="ECO:0000313" key="1">
    <source>
        <dbReference type="EMBL" id="CAA6812733.1"/>
    </source>
</evidence>
<dbReference type="EMBL" id="CACVAP010000068">
    <property type="protein sequence ID" value="CAA6812733.1"/>
    <property type="molecule type" value="Genomic_DNA"/>
</dbReference>
<protein>
    <submittedName>
        <fullName evidence="1">Uncharacterized protein</fullName>
    </submittedName>
</protein>